<keyword evidence="2" id="KW-1185">Reference proteome</keyword>
<dbReference type="Gene3D" id="3.30.420.40">
    <property type="match status" value="1"/>
</dbReference>
<dbReference type="EMBL" id="CACVBS010000045">
    <property type="protein sequence ID" value="CAA7264553.1"/>
    <property type="molecule type" value="Genomic_DNA"/>
</dbReference>
<protein>
    <submittedName>
        <fullName evidence="1">Uncharacterized protein</fullName>
    </submittedName>
</protein>
<proteinExistence type="predicted"/>
<reference evidence="1 2" key="1">
    <citation type="submission" date="2020-01" db="EMBL/GenBank/DDBJ databases">
        <authorList>
            <person name="Gupta K D."/>
        </authorList>
    </citation>
    <scope>NUCLEOTIDE SEQUENCE [LARGE SCALE GENOMIC DNA]</scope>
</reference>
<dbReference type="AlphaFoldDB" id="A0A8S0XJJ7"/>
<gene>
    <name evidence="1" type="ORF">AAE3_LOCUS6698</name>
</gene>
<dbReference type="Proteomes" id="UP000467700">
    <property type="component" value="Unassembled WGS sequence"/>
</dbReference>
<evidence type="ECO:0000313" key="2">
    <source>
        <dbReference type="Proteomes" id="UP000467700"/>
    </source>
</evidence>
<dbReference type="OrthoDB" id="2963168at2759"/>
<evidence type="ECO:0000313" key="1">
    <source>
        <dbReference type="EMBL" id="CAA7264553.1"/>
    </source>
</evidence>
<sequence length="180" mass="21056">MLRRIRHPNTVKFLLSIDIGTTYTAASYCVFSGRDNAPIFYEINRWPKQTVGDAKVPSVLYYDRDKVPRLHGAETEDESSLMEAEQEHWEKAEWWKLRLRPEYLTFPPGFTMASLPEGITVDDVFKDQMAYVKENVRASVIKSFGDGEKIWDQFRSSMYVILTTPNGWEGRHQNRMRMQP</sequence>
<accession>A0A8S0XJJ7</accession>
<organism evidence="1 2">
    <name type="scientific">Cyclocybe aegerita</name>
    <name type="common">Black poplar mushroom</name>
    <name type="synonym">Agrocybe aegerita</name>
    <dbReference type="NCBI Taxonomy" id="1973307"/>
    <lineage>
        <taxon>Eukaryota</taxon>
        <taxon>Fungi</taxon>
        <taxon>Dikarya</taxon>
        <taxon>Basidiomycota</taxon>
        <taxon>Agaricomycotina</taxon>
        <taxon>Agaricomycetes</taxon>
        <taxon>Agaricomycetidae</taxon>
        <taxon>Agaricales</taxon>
        <taxon>Agaricineae</taxon>
        <taxon>Bolbitiaceae</taxon>
        <taxon>Cyclocybe</taxon>
    </lineage>
</organism>
<comment type="caution">
    <text evidence="1">The sequence shown here is derived from an EMBL/GenBank/DDBJ whole genome shotgun (WGS) entry which is preliminary data.</text>
</comment>
<name>A0A8S0XJJ7_CYCAE</name>